<gene>
    <name evidence="3" type="ORF">LEP1GSC062_1614</name>
</gene>
<name>V6HTL9_9LEPT</name>
<evidence type="ECO:0000256" key="1">
    <source>
        <dbReference type="SAM" id="MobiDB-lite"/>
    </source>
</evidence>
<dbReference type="AlphaFoldDB" id="V6HTL9"/>
<feature type="non-terminal residue" evidence="3">
    <location>
        <position position="180"/>
    </location>
</feature>
<proteinExistence type="predicted"/>
<evidence type="ECO:0000313" key="3">
    <source>
        <dbReference type="EMBL" id="EQA61000.1"/>
    </source>
</evidence>
<dbReference type="EMBL" id="AHMT02000052">
    <property type="protein sequence ID" value="EQA61000.1"/>
    <property type="molecule type" value="Genomic_DNA"/>
</dbReference>
<feature type="compositionally biased region" description="Basic and acidic residues" evidence="1">
    <location>
        <begin position="1"/>
        <end position="28"/>
    </location>
</feature>
<dbReference type="STRING" id="100053.GCA_002009845_03505"/>
<protein>
    <submittedName>
        <fullName evidence="3">ParB-like protein</fullName>
    </submittedName>
</protein>
<keyword evidence="4" id="KW-1185">Reference proteome</keyword>
<sequence length="180" mass="21064">MKVEGNTKGPKKDTSTKVSLEEKAKEWMDAQESSPRPGSTYKKQYIPKGVTLNPIVKMVPPSSLKPNPRNDFDPLTKEEYESLKENIALNGILDALTAKKDGTLVTGENRYRIALELKDHEDENVRRRVENIPVRYYMNELTQEEEYDILEGDNLFRRHLTAEQRKERLKRRILRKYKDE</sequence>
<dbReference type="SMART" id="SM00470">
    <property type="entry name" value="ParB"/>
    <property type="match status" value="1"/>
</dbReference>
<dbReference type="Gene3D" id="3.90.1530.10">
    <property type="entry name" value="Conserved hypothetical protein from pyrococcus furiosus pfu- 392566-001, ParB domain"/>
    <property type="match status" value="1"/>
</dbReference>
<dbReference type="SUPFAM" id="SSF110849">
    <property type="entry name" value="ParB/Sulfiredoxin"/>
    <property type="match status" value="1"/>
</dbReference>
<dbReference type="OrthoDB" id="346069at2"/>
<dbReference type="InterPro" id="IPR003115">
    <property type="entry name" value="ParB_N"/>
</dbReference>
<organism evidence="3 4">
    <name type="scientific">Leptospira alexanderi serovar Manhao 3 str. L 60</name>
    <dbReference type="NCBI Taxonomy" id="1049759"/>
    <lineage>
        <taxon>Bacteria</taxon>
        <taxon>Pseudomonadati</taxon>
        <taxon>Spirochaetota</taxon>
        <taxon>Spirochaetia</taxon>
        <taxon>Leptospirales</taxon>
        <taxon>Leptospiraceae</taxon>
        <taxon>Leptospira</taxon>
    </lineage>
</organism>
<evidence type="ECO:0000313" key="4">
    <source>
        <dbReference type="Proteomes" id="UP000018747"/>
    </source>
</evidence>
<feature type="domain" description="ParB-like N-terminal" evidence="2">
    <location>
        <begin position="57"/>
        <end position="154"/>
    </location>
</feature>
<reference evidence="3" key="1">
    <citation type="submission" date="2013-05" db="EMBL/GenBank/DDBJ databases">
        <authorList>
            <person name="Harkins D.M."/>
            <person name="Durkin A.S."/>
            <person name="Brinkac L.M."/>
            <person name="Haft D.H."/>
            <person name="Selengut J.D."/>
            <person name="Sanka R."/>
            <person name="DePew J."/>
            <person name="Purushe J."/>
            <person name="Hartskeerl R.A."/>
            <person name="Ahmed A."/>
            <person name="van der Linden H."/>
            <person name="Goris M.G.A."/>
            <person name="Vinetz J.M."/>
            <person name="Sutton G.G."/>
            <person name="Nierman W.C."/>
            <person name="Fouts D.E."/>
        </authorList>
    </citation>
    <scope>NUCLEOTIDE SEQUENCE [LARGE SCALE GENOMIC DNA]</scope>
    <source>
        <strain evidence="3">L 60</strain>
    </source>
</reference>
<comment type="caution">
    <text evidence="3">The sequence shown here is derived from an EMBL/GenBank/DDBJ whole genome shotgun (WGS) entry which is preliminary data.</text>
</comment>
<evidence type="ECO:0000259" key="2">
    <source>
        <dbReference type="SMART" id="SM00470"/>
    </source>
</evidence>
<accession>V6HTL9</accession>
<dbReference type="InterPro" id="IPR036086">
    <property type="entry name" value="ParB/Sulfiredoxin_sf"/>
</dbReference>
<dbReference type="Proteomes" id="UP000018747">
    <property type="component" value="Unassembled WGS sequence"/>
</dbReference>
<feature type="region of interest" description="Disordered" evidence="1">
    <location>
        <begin position="1"/>
        <end position="45"/>
    </location>
</feature>